<gene>
    <name evidence="2" type="ORF">AT728_21155</name>
</gene>
<dbReference type="RefSeq" id="WP_058847906.1">
    <property type="nucleotide sequence ID" value="NZ_LOCL01000032.1"/>
</dbReference>
<feature type="region of interest" description="Disordered" evidence="1">
    <location>
        <begin position="1"/>
        <end position="59"/>
    </location>
</feature>
<proteinExistence type="predicted"/>
<dbReference type="AlphaFoldDB" id="A0A0W7X5H8"/>
<evidence type="ECO:0000313" key="2">
    <source>
        <dbReference type="EMBL" id="KUF18127.1"/>
    </source>
</evidence>
<accession>A0A0W7X5H8</accession>
<sequence length="72" mass="7534">MSATEPHAPELPKTTLLEPPHSRAARSAPSGPESPAQDAGAVRTCVPALPSATEPADRDDYVFEANIVRGLD</sequence>
<evidence type="ECO:0000313" key="3">
    <source>
        <dbReference type="Proteomes" id="UP000054804"/>
    </source>
</evidence>
<evidence type="ECO:0000256" key="1">
    <source>
        <dbReference type="SAM" id="MobiDB-lite"/>
    </source>
</evidence>
<keyword evidence="3" id="KW-1185">Reference proteome</keyword>
<name>A0A0W7X5H8_9ACTN</name>
<dbReference type="Proteomes" id="UP000054804">
    <property type="component" value="Unassembled WGS sequence"/>
</dbReference>
<comment type="caution">
    <text evidence="2">The sequence shown here is derived from an EMBL/GenBank/DDBJ whole genome shotgun (WGS) entry which is preliminary data.</text>
</comment>
<organism evidence="2 3">
    <name type="scientific">Streptomyces silvensis</name>
    <dbReference type="NCBI Taxonomy" id="1765722"/>
    <lineage>
        <taxon>Bacteria</taxon>
        <taxon>Bacillati</taxon>
        <taxon>Actinomycetota</taxon>
        <taxon>Actinomycetes</taxon>
        <taxon>Kitasatosporales</taxon>
        <taxon>Streptomycetaceae</taxon>
        <taxon>Streptomyces</taxon>
    </lineage>
</organism>
<dbReference type="OrthoDB" id="9931126at2"/>
<reference evidence="2 3" key="1">
    <citation type="submission" date="2015-12" db="EMBL/GenBank/DDBJ databases">
        <title>Draft genome sequence of Streptomyces silvensis ATCC 53525, a producer of novel hormone antagonists.</title>
        <authorList>
            <person name="Johnston C.W."/>
            <person name="Li Y."/>
            <person name="Magarvey N.A."/>
        </authorList>
    </citation>
    <scope>NUCLEOTIDE SEQUENCE [LARGE SCALE GENOMIC DNA]</scope>
    <source>
        <strain evidence="2 3">ATCC 53525</strain>
    </source>
</reference>
<protein>
    <submittedName>
        <fullName evidence="2">Uncharacterized protein</fullName>
    </submittedName>
</protein>
<dbReference type="EMBL" id="LOCL01000032">
    <property type="protein sequence ID" value="KUF18127.1"/>
    <property type="molecule type" value="Genomic_DNA"/>
</dbReference>